<keyword evidence="2" id="KW-1133">Transmembrane helix</keyword>
<dbReference type="SUPFAM" id="SSF53300">
    <property type="entry name" value="vWA-like"/>
    <property type="match status" value="1"/>
</dbReference>
<dbReference type="InterPro" id="IPR024163">
    <property type="entry name" value="Aerotolerance_reg_N"/>
</dbReference>
<feature type="region of interest" description="Disordered" evidence="1">
    <location>
        <begin position="655"/>
        <end position="692"/>
    </location>
</feature>
<evidence type="ECO:0000259" key="3">
    <source>
        <dbReference type="Pfam" id="PF07584"/>
    </source>
</evidence>
<evidence type="ECO:0000313" key="4">
    <source>
        <dbReference type="EMBL" id="TWU67164.1"/>
    </source>
</evidence>
<evidence type="ECO:0000256" key="1">
    <source>
        <dbReference type="SAM" id="MobiDB-lite"/>
    </source>
</evidence>
<name>A0A5C6FXU3_9PLAN</name>
<gene>
    <name evidence="4" type="ORF">V7x_27370</name>
</gene>
<dbReference type="PANTHER" id="PTHR37464:SF1">
    <property type="entry name" value="BLL2463 PROTEIN"/>
    <property type="match status" value="1"/>
</dbReference>
<protein>
    <recommendedName>
        <fullName evidence="3">Aerotolerance regulator N-terminal domain-containing protein</fullName>
    </recommendedName>
</protein>
<dbReference type="InterPro" id="IPR036465">
    <property type="entry name" value="vWFA_dom_sf"/>
</dbReference>
<dbReference type="SUPFAM" id="SSF52317">
    <property type="entry name" value="Class I glutamine amidotransferase-like"/>
    <property type="match status" value="1"/>
</dbReference>
<feature type="domain" description="Aerotolerance regulator N-terminal" evidence="3">
    <location>
        <begin position="1"/>
        <end position="74"/>
    </location>
</feature>
<keyword evidence="2" id="KW-0812">Transmembrane</keyword>
<dbReference type="RefSeq" id="WP_146413629.1">
    <property type="nucleotide sequence ID" value="NZ_SJPZ01000001.1"/>
</dbReference>
<evidence type="ECO:0000256" key="2">
    <source>
        <dbReference type="SAM" id="Phobius"/>
    </source>
</evidence>
<accession>A0A5C6FXU3</accession>
<dbReference type="Pfam" id="PF07584">
    <property type="entry name" value="BatA"/>
    <property type="match status" value="1"/>
</dbReference>
<comment type="caution">
    <text evidence="4">The sequence shown here is derived from an EMBL/GenBank/DDBJ whole genome shotgun (WGS) entry which is preliminary data.</text>
</comment>
<reference evidence="4 5" key="1">
    <citation type="submission" date="2019-02" db="EMBL/GenBank/DDBJ databases">
        <title>Deep-cultivation of Planctomycetes and their phenomic and genomic characterization uncovers novel biology.</title>
        <authorList>
            <person name="Wiegand S."/>
            <person name="Jogler M."/>
            <person name="Boedeker C."/>
            <person name="Pinto D."/>
            <person name="Vollmers J."/>
            <person name="Rivas-Marin E."/>
            <person name="Kohn T."/>
            <person name="Peeters S.H."/>
            <person name="Heuer A."/>
            <person name="Rast P."/>
            <person name="Oberbeckmann S."/>
            <person name="Bunk B."/>
            <person name="Jeske O."/>
            <person name="Meyerdierks A."/>
            <person name="Storesund J.E."/>
            <person name="Kallscheuer N."/>
            <person name="Luecker S."/>
            <person name="Lage O.M."/>
            <person name="Pohl T."/>
            <person name="Merkel B.J."/>
            <person name="Hornburger P."/>
            <person name="Mueller R.-W."/>
            <person name="Bruemmer F."/>
            <person name="Labrenz M."/>
            <person name="Spormann A.M."/>
            <person name="Op Den Camp H."/>
            <person name="Overmann J."/>
            <person name="Amann R."/>
            <person name="Jetten M.S.M."/>
            <person name="Mascher T."/>
            <person name="Medema M.H."/>
            <person name="Devos D.P."/>
            <person name="Kaster A.-K."/>
            <person name="Ovreas L."/>
            <person name="Rohde M."/>
            <person name="Galperin M.Y."/>
            <person name="Jogler C."/>
        </authorList>
    </citation>
    <scope>NUCLEOTIDE SEQUENCE [LARGE SCALE GENOMIC DNA]</scope>
    <source>
        <strain evidence="4 5">V7</strain>
    </source>
</reference>
<dbReference type="NCBIfam" id="TIGR02226">
    <property type="entry name" value="two_anch"/>
    <property type="match status" value="1"/>
</dbReference>
<dbReference type="InterPro" id="IPR011933">
    <property type="entry name" value="Double_TM_dom"/>
</dbReference>
<dbReference type="InterPro" id="IPR013783">
    <property type="entry name" value="Ig-like_fold"/>
</dbReference>
<keyword evidence="2" id="KW-0472">Membrane</keyword>
<dbReference type="Gene3D" id="2.60.40.10">
    <property type="entry name" value="Immunoglobulins"/>
    <property type="match status" value="1"/>
</dbReference>
<dbReference type="Gene3D" id="3.40.50.410">
    <property type="entry name" value="von Willebrand factor, type A domain"/>
    <property type="match status" value="1"/>
</dbReference>
<dbReference type="InterPro" id="IPR029062">
    <property type="entry name" value="Class_I_gatase-like"/>
</dbReference>
<dbReference type="OrthoDB" id="237862at2"/>
<feature type="transmembrane region" description="Helical" evidence="2">
    <location>
        <begin position="55"/>
        <end position="75"/>
    </location>
</feature>
<dbReference type="Gene3D" id="3.40.50.880">
    <property type="match status" value="1"/>
</dbReference>
<dbReference type="PANTHER" id="PTHR37464">
    <property type="entry name" value="BLL2463 PROTEIN"/>
    <property type="match status" value="1"/>
</dbReference>
<dbReference type="AlphaFoldDB" id="A0A5C6FXU3"/>
<feature type="compositionally biased region" description="Polar residues" evidence="1">
    <location>
        <begin position="823"/>
        <end position="839"/>
    </location>
</feature>
<dbReference type="Proteomes" id="UP000316476">
    <property type="component" value="Unassembled WGS sequence"/>
</dbReference>
<proteinExistence type="predicted"/>
<dbReference type="EMBL" id="SJPZ01000001">
    <property type="protein sequence ID" value="TWU67164.1"/>
    <property type="molecule type" value="Genomic_DNA"/>
</dbReference>
<feature type="transmembrane region" description="Helical" evidence="2">
    <location>
        <begin position="6"/>
        <end position="26"/>
    </location>
</feature>
<evidence type="ECO:0000313" key="5">
    <source>
        <dbReference type="Proteomes" id="UP000316476"/>
    </source>
</evidence>
<sequence>MFLFPVLTIGFLFVAVPLLVHLINMLRHRRQPWAAMDFLLASYRKQRKWVVLRQLLLLLSRLALAALLIALLAGWTGGGKLMQMLGGKTVHHVVLLDDSYSMGDSSGNTTAYQSALQTLQDLTRQLAQEDGEHRLTVMRSSRAALATRGGIQRGDTAADLSSQTITGDSRLIRRVMATAASPLRTDMTAAVEMAAQLLENDSADERHVYLLSDFRRRDWSAPERLTQQLRRIDGDAEIRLVDCAGAAAGNLAITDLSPQQDVWVAGVPVVIRAKVKNYGSGPVNNVTIGVRMVLYGDDVTTPEPGLPQSGRVESLPAIVIESLQSGEEVTKTFQVFVAQPGTHAIEAWLPEDALAIDNRRICTLPLSETQKVLVIDDDPDGRGAYHVGSVLNPGGQVNIGAVPQVESSSFLRSITPESLAGFRAVYLIDVPTIGEGAAAALDQYVRSGGGLAWFLGESVDRTVYNQTLVSADRRLLPAALLQIQPLRDRPDGVTADVRMDDSSDLLLPLASAGDGVFSLVRFSDSWLLDLKDDDANDTGISTDVVSGDVDDAAATESENLEMGPVRVPLRRTDGVPVVMQHDYGRGRVVTVAAGLDGQWTNWTGDPTFVVFLLQTNAYLWSAASPPTARSVDDPMRVSLPADRYAPVLTWLPANEPPRLPIELSRDDLADDGSTDAGSGAASGDGGRQQTLELDPVGAIVDGRVDVTDLMRPGLGEWMLTALDGQTEMRPVATTIRVGESDLQRSKHAEVLRDLQPVDAEFIDRGRWNDQTRQAGSSLVSLVLLGLLVLFFAIEQALAYWASYHAAAPSSIKSGPRSGGVGSTPASWSNRSTTGSQATGDLTGDRVG</sequence>
<feature type="region of interest" description="Disordered" evidence="1">
    <location>
        <begin position="808"/>
        <end position="847"/>
    </location>
</feature>
<organism evidence="4 5">
    <name type="scientific">Crateriforma conspicua</name>
    <dbReference type="NCBI Taxonomy" id="2527996"/>
    <lineage>
        <taxon>Bacteria</taxon>
        <taxon>Pseudomonadati</taxon>
        <taxon>Planctomycetota</taxon>
        <taxon>Planctomycetia</taxon>
        <taxon>Planctomycetales</taxon>
        <taxon>Planctomycetaceae</taxon>
        <taxon>Crateriforma</taxon>
    </lineage>
</organism>